<comment type="caution">
    <text evidence="1">The sequence shown here is derived from an EMBL/GenBank/DDBJ whole genome shotgun (WGS) entry which is preliminary data.</text>
</comment>
<proteinExistence type="predicted"/>
<accession>A0A0C2RGH2</accession>
<dbReference type="Proteomes" id="UP000031938">
    <property type="component" value="Unassembled WGS sequence"/>
</dbReference>
<keyword evidence="2" id="KW-1185">Reference proteome</keyword>
<dbReference type="EMBL" id="JXRP01000009">
    <property type="protein sequence ID" value="KIL49290.1"/>
    <property type="molecule type" value="Genomic_DNA"/>
</dbReference>
<organism evidence="1 2">
    <name type="scientific">Jeotgalibacillus soli</name>
    <dbReference type="NCBI Taxonomy" id="889306"/>
    <lineage>
        <taxon>Bacteria</taxon>
        <taxon>Bacillati</taxon>
        <taxon>Bacillota</taxon>
        <taxon>Bacilli</taxon>
        <taxon>Bacillales</taxon>
        <taxon>Caryophanaceae</taxon>
        <taxon>Jeotgalibacillus</taxon>
    </lineage>
</organism>
<gene>
    <name evidence="1" type="ORF">KP78_07580</name>
</gene>
<protein>
    <submittedName>
        <fullName evidence="1">Uncharacterized protein</fullName>
    </submittedName>
</protein>
<dbReference type="PATRIC" id="fig|889306.3.peg.760"/>
<sequence>MSKENKMMLNDFVNEDQFELNTYLTYLLKQTDYIPNHADEKNSKVTIPL</sequence>
<reference evidence="1 2" key="1">
    <citation type="submission" date="2015-01" db="EMBL/GenBank/DDBJ databases">
        <title>Genome sequencing of Jeotgalibacillus soli.</title>
        <authorList>
            <person name="Goh K.M."/>
            <person name="Chan K.-G."/>
            <person name="Yaakop A.S."/>
            <person name="Ee R."/>
            <person name="Gan H.M."/>
            <person name="Chan C.S."/>
        </authorList>
    </citation>
    <scope>NUCLEOTIDE SEQUENCE [LARGE SCALE GENOMIC DNA]</scope>
    <source>
        <strain evidence="1 2">P9</strain>
    </source>
</reference>
<evidence type="ECO:0000313" key="2">
    <source>
        <dbReference type="Proteomes" id="UP000031938"/>
    </source>
</evidence>
<evidence type="ECO:0000313" key="1">
    <source>
        <dbReference type="EMBL" id="KIL49290.1"/>
    </source>
</evidence>
<dbReference type="AlphaFoldDB" id="A0A0C2RGH2"/>
<dbReference type="RefSeq" id="WP_162835567.1">
    <property type="nucleotide sequence ID" value="NZ_JXRP01000009.1"/>
</dbReference>
<name>A0A0C2RGH2_9BACL</name>